<dbReference type="InterPro" id="IPR004218">
    <property type="entry name" value="GSHS_ATP-bd"/>
</dbReference>
<evidence type="ECO:0000256" key="1">
    <source>
        <dbReference type="ARBA" id="ARBA00001936"/>
    </source>
</evidence>
<evidence type="ECO:0000259" key="11">
    <source>
        <dbReference type="PROSITE" id="PS50975"/>
    </source>
</evidence>
<dbReference type="SUPFAM" id="SSF52440">
    <property type="entry name" value="PreATP-grasp domain"/>
    <property type="match status" value="1"/>
</dbReference>
<evidence type="ECO:0000256" key="4">
    <source>
        <dbReference type="ARBA" id="ARBA00022684"/>
    </source>
</evidence>
<dbReference type="InterPro" id="IPR006284">
    <property type="entry name" value="Glut_synth_pro"/>
</dbReference>
<comment type="pathway">
    <text evidence="10">Sulfur metabolism; glutathione biosynthesis; glutathione from L-cysteine and L-glutamate: step 2/2.</text>
</comment>
<dbReference type="InterPro" id="IPR011761">
    <property type="entry name" value="ATP-grasp"/>
</dbReference>
<keyword evidence="8" id="KW-0460">Magnesium</keyword>
<comment type="cofactor">
    <cofactor evidence="1">
        <name>Mn(2+)</name>
        <dbReference type="ChEBI" id="CHEBI:29035"/>
    </cofactor>
</comment>
<dbReference type="GO" id="GO:0004363">
    <property type="term" value="F:glutathione synthase activity"/>
    <property type="evidence" value="ECO:0007669"/>
    <property type="project" value="UniProtKB-UniRule"/>
</dbReference>
<evidence type="ECO:0000256" key="10">
    <source>
        <dbReference type="HAMAP-Rule" id="MF_00162"/>
    </source>
</evidence>
<evidence type="ECO:0000313" key="12">
    <source>
        <dbReference type="EMBL" id="CCH67784.1"/>
    </source>
</evidence>
<dbReference type="InterPro" id="IPR013815">
    <property type="entry name" value="ATP_grasp_subdomain_1"/>
</dbReference>
<dbReference type="UniPathway" id="UPA00142">
    <property type="reaction ID" value="UER00210"/>
</dbReference>
<dbReference type="PROSITE" id="PS50975">
    <property type="entry name" value="ATP_GRASP"/>
    <property type="match status" value="1"/>
</dbReference>
<feature type="domain" description="ATP-grasp" evidence="11">
    <location>
        <begin position="139"/>
        <end position="327"/>
    </location>
</feature>
<comment type="similarity">
    <text evidence="10">Belongs to the prokaryotic GSH synthase family.</text>
</comment>
<dbReference type="NCBIfam" id="TIGR01380">
    <property type="entry name" value="glut_syn"/>
    <property type="match status" value="1"/>
</dbReference>
<evidence type="ECO:0000256" key="9">
    <source>
        <dbReference type="ARBA" id="ARBA00023211"/>
    </source>
</evidence>
<organism evidence="12 13">
    <name type="scientific">Richelia intracellularis HH01</name>
    <dbReference type="NCBI Taxonomy" id="1165094"/>
    <lineage>
        <taxon>Bacteria</taxon>
        <taxon>Bacillati</taxon>
        <taxon>Cyanobacteriota</taxon>
        <taxon>Cyanophyceae</taxon>
        <taxon>Nostocales</taxon>
        <taxon>Nostocaceae</taxon>
        <taxon>Richelia</taxon>
    </lineage>
</organism>
<keyword evidence="7 10" id="KW-0067">ATP-binding</keyword>
<dbReference type="PANTHER" id="PTHR21621">
    <property type="entry name" value="RIBOSOMAL PROTEIN S6 MODIFICATION PROTEIN"/>
    <property type="match status" value="1"/>
</dbReference>
<dbReference type="Gene3D" id="3.40.50.20">
    <property type="match status" value="1"/>
</dbReference>
<gene>
    <name evidence="10" type="primary">gshB</name>
    <name evidence="12" type="ORF">RINTHH_16290</name>
</gene>
<dbReference type="Pfam" id="PF02951">
    <property type="entry name" value="GSH-S_N"/>
    <property type="match status" value="1"/>
</dbReference>
<protein>
    <recommendedName>
        <fullName evidence="10">Glutathione synthetase</fullName>
        <ecNumber evidence="10">6.3.2.3</ecNumber>
    </recommendedName>
    <alternativeName>
        <fullName evidence="10">GSH synthetase</fullName>
        <shortName evidence="10">GSH-S</shortName>
        <shortName evidence="10">GSHase</shortName>
    </alternativeName>
    <alternativeName>
        <fullName evidence="10">Glutathione synthase</fullName>
    </alternativeName>
</protein>
<keyword evidence="3 10" id="KW-0436">Ligase</keyword>
<dbReference type="EC" id="6.3.2.3" evidence="10"/>
<dbReference type="NCBIfam" id="NF003573">
    <property type="entry name" value="PRK05246.1"/>
    <property type="match status" value="1"/>
</dbReference>
<dbReference type="AlphaFoldDB" id="M1WT43"/>
<evidence type="ECO:0000313" key="13">
    <source>
        <dbReference type="Proteomes" id="UP000053051"/>
    </source>
</evidence>
<name>M1WT43_9NOST</name>
<dbReference type="InterPro" id="IPR016185">
    <property type="entry name" value="PreATP-grasp_dom_sf"/>
</dbReference>
<keyword evidence="9" id="KW-0464">Manganese</keyword>
<keyword evidence="4 10" id="KW-0317">Glutathione biosynthesis</keyword>
<dbReference type="HAMAP" id="MF_00162">
    <property type="entry name" value="GSH_S"/>
    <property type="match status" value="1"/>
</dbReference>
<comment type="caution">
    <text evidence="12">The sequence shown here is derived from an EMBL/GenBank/DDBJ whole genome shotgun (WGS) entry which is preliminary data.</text>
</comment>
<comment type="cofactor">
    <cofactor evidence="2">
        <name>Mg(2+)</name>
        <dbReference type="ChEBI" id="CHEBI:18420"/>
    </cofactor>
</comment>
<evidence type="ECO:0000256" key="2">
    <source>
        <dbReference type="ARBA" id="ARBA00001946"/>
    </source>
</evidence>
<reference evidence="13" key="2">
    <citation type="submission" date="2016-01" db="EMBL/GenBank/DDBJ databases">
        <title>Diatom-associated endosymboitic cyanobacterium lacks core nitrogen metabolism enzymes.</title>
        <authorList>
            <person name="Hilton J.A."/>
            <person name="Foster R.A."/>
            <person name="Tripp H.J."/>
            <person name="Carter B.J."/>
            <person name="Zehr J.P."/>
            <person name="Villareal T.A."/>
        </authorList>
    </citation>
    <scope>NUCLEOTIDE SEQUENCE [LARGE SCALE GENOMIC DNA]</scope>
    <source>
        <strain evidence="13">HH01</strain>
    </source>
</reference>
<dbReference type="EMBL" id="CAIY01000060">
    <property type="protein sequence ID" value="CCH67784.1"/>
    <property type="molecule type" value="Genomic_DNA"/>
</dbReference>
<dbReference type="GO" id="GO:0046872">
    <property type="term" value="F:metal ion binding"/>
    <property type="evidence" value="ECO:0007669"/>
    <property type="project" value="UniProtKB-KW"/>
</dbReference>
<dbReference type="SUPFAM" id="SSF56059">
    <property type="entry name" value="Glutathione synthetase ATP-binding domain-like"/>
    <property type="match status" value="1"/>
</dbReference>
<dbReference type="Gene3D" id="3.30.1490.20">
    <property type="entry name" value="ATP-grasp fold, A domain"/>
    <property type="match status" value="1"/>
</dbReference>
<dbReference type="PANTHER" id="PTHR21621:SF4">
    <property type="entry name" value="GLUTATHIONE SYNTHETASE"/>
    <property type="match status" value="1"/>
</dbReference>
<dbReference type="Gene3D" id="3.30.470.20">
    <property type="entry name" value="ATP-grasp fold, B domain"/>
    <property type="match status" value="1"/>
</dbReference>
<dbReference type="Pfam" id="PF02955">
    <property type="entry name" value="GSH-S_ATP"/>
    <property type="match status" value="1"/>
</dbReference>
<reference evidence="12 13" key="1">
    <citation type="submission" date="2012-05" db="EMBL/GenBank/DDBJ databases">
        <authorList>
            <person name="Hilton J."/>
        </authorList>
    </citation>
    <scope>NUCLEOTIDE SEQUENCE [LARGE SCALE GENOMIC DNA]</scope>
    <source>
        <strain evidence="12 13">HH01</strain>
    </source>
</reference>
<accession>M1WT43</accession>
<keyword evidence="5" id="KW-0479">Metal-binding</keyword>
<proteinExistence type="inferred from homology"/>
<sequence>MRGSRVKLAFIIDPIQHLNPYHDTSVALMEAAYILGHEVWITQVNHLSVLQGKAWGLLELVEMTPIKQSTQGWMTAHNWYKLSGSHNFCTLEAMDAVFMRIDPPVTVSYLYATYILDYIDQTQTLVINSPKGIRAANEKMYALQFTSAIPETIVTADKGTIRQFIENKGSAVLKPLGNKAGEGILILSDGDRNFNSMVELSTNQGKMPVMIQTFIPEANKGDKRILLLDGKPLGAVNRLSGPGEFRNNMATGGTVAKTEITPRELEICADLAPTLVQDGLIFVGIDVIGGYLTEVNVTSPTGIRELDRLNNTLTGLQIIQWIQSKKIVPKDKYHNYTEF</sequence>
<keyword evidence="13" id="KW-1185">Reference proteome</keyword>
<evidence type="ECO:0000256" key="7">
    <source>
        <dbReference type="ARBA" id="ARBA00022840"/>
    </source>
</evidence>
<dbReference type="STRING" id="1165094.RINTHH_16290"/>
<evidence type="ECO:0000256" key="3">
    <source>
        <dbReference type="ARBA" id="ARBA00022598"/>
    </source>
</evidence>
<dbReference type="Proteomes" id="UP000053051">
    <property type="component" value="Unassembled WGS sequence"/>
</dbReference>
<keyword evidence="6 10" id="KW-0547">Nucleotide-binding</keyword>
<dbReference type="InterPro" id="IPR004215">
    <property type="entry name" value="GSHS_N"/>
</dbReference>
<dbReference type="GO" id="GO:0005524">
    <property type="term" value="F:ATP binding"/>
    <property type="evidence" value="ECO:0007669"/>
    <property type="project" value="UniProtKB-UniRule"/>
</dbReference>
<evidence type="ECO:0000256" key="8">
    <source>
        <dbReference type="ARBA" id="ARBA00022842"/>
    </source>
</evidence>
<evidence type="ECO:0000256" key="5">
    <source>
        <dbReference type="ARBA" id="ARBA00022723"/>
    </source>
</evidence>
<comment type="catalytic activity">
    <reaction evidence="10">
        <text>gamma-L-glutamyl-L-cysteine + glycine + ATP = glutathione + ADP + phosphate + H(+)</text>
        <dbReference type="Rhea" id="RHEA:13557"/>
        <dbReference type="ChEBI" id="CHEBI:15378"/>
        <dbReference type="ChEBI" id="CHEBI:30616"/>
        <dbReference type="ChEBI" id="CHEBI:43474"/>
        <dbReference type="ChEBI" id="CHEBI:57305"/>
        <dbReference type="ChEBI" id="CHEBI:57925"/>
        <dbReference type="ChEBI" id="CHEBI:58173"/>
        <dbReference type="ChEBI" id="CHEBI:456216"/>
        <dbReference type="EC" id="6.3.2.3"/>
    </reaction>
</comment>
<dbReference type="GO" id="GO:0005737">
    <property type="term" value="C:cytoplasm"/>
    <property type="evidence" value="ECO:0007669"/>
    <property type="project" value="TreeGrafter"/>
</dbReference>
<evidence type="ECO:0000256" key="6">
    <source>
        <dbReference type="ARBA" id="ARBA00022741"/>
    </source>
</evidence>